<proteinExistence type="predicted"/>
<dbReference type="InterPro" id="IPR004088">
    <property type="entry name" value="KH_dom_type_1"/>
</dbReference>
<dbReference type="Pfam" id="PF00013">
    <property type="entry name" value="KH_1"/>
    <property type="match status" value="2"/>
</dbReference>
<reference evidence="3" key="1">
    <citation type="submission" date="2020-08" db="EMBL/GenBank/DDBJ databases">
        <title>Multicomponent nature underlies the extraordinary mechanical properties of spider dragline silk.</title>
        <authorList>
            <person name="Kono N."/>
            <person name="Nakamura H."/>
            <person name="Mori M."/>
            <person name="Yoshida Y."/>
            <person name="Ohtoshi R."/>
            <person name="Malay A.D."/>
            <person name="Moran D.A.P."/>
            <person name="Tomita M."/>
            <person name="Numata K."/>
            <person name="Arakawa K."/>
        </authorList>
    </citation>
    <scope>NUCLEOTIDE SEQUENCE</scope>
</reference>
<dbReference type="Proteomes" id="UP000887013">
    <property type="component" value="Unassembled WGS sequence"/>
</dbReference>
<organism evidence="3 4">
    <name type="scientific">Nephila pilipes</name>
    <name type="common">Giant wood spider</name>
    <name type="synonym">Nephila maculata</name>
    <dbReference type="NCBI Taxonomy" id="299642"/>
    <lineage>
        <taxon>Eukaryota</taxon>
        <taxon>Metazoa</taxon>
        <taxon>Ecdysozoa</taxon>
        <taxon>Arthropoda</taxon>
        <taxon>Chelicerata</taxon>
        <taxon>Arachnida</taxon>
        <taxon>Araneae</taxon>
        <taxon>Araneomorphae</taxon>
        <taxon>Entelegynae</taxon>
        <taxon>Araneoidea</taxon>
        <taxon>Nephilidae</taxon>
        <taxon>Nephila</taxon>
    </lineage>
</organism>
<dbReference type="SUPFAM" id="SSF54791">
    <property type="entry name" value="Eukaryotic type KH-domain (KH-domain type I)"/>
    <property type="match status" value="2"/>
</dbReference>
<evidence type="ECO:0000313" key="4">
    <source>
        <dbReference type="Proteomes" id="UP000887013"/>
    </source>
</evidence>
<feature type="domain" description="K Homology" evidence="2">
    <location>
        <begin position="8"/>
        <end position="76"/>
    </location>
</feature>
<dbReference type="GO" id="GO:0003723">
    <property type="term" value="F:RNA binding"/>
    <property type="evidence" value="ECO:0007669"/>
    <property type="project" value="UniProtKB-UniRule"/>
</dbReference>
<dbReference type="InterPro" id="IPR004087">
    <property type="entry name" value="KH_dom"/>
</dbReference>
<sequence length="200" mass="23056">MNEEMKLTYFVVEEPIYKHNYKFIIRKDGENIKKLRDETNTKIDLQTEGEELDIIAIRGTKDVMKANKRLEITNEKPLVGNTAEIKANLEPHKFLIGRNGASIKKVLDNTGARNVFHNENDDDKITITIIEHHDTIFGTRGSKVQDIERQFVVTIKCPDREKPKDADKVTMNIDAHADCLAAQFQANFEIQRDEPSKYEK</sequence>
<evidence type="ECO:0000313" key="3">
    <source>
        <dbReference type="EMBL" id="GFT19714.1"/>
    </source>
</evidence>
<accession>A0A8X6TL54</accession>
<keyword evidence="4" id="KW-1185">Reference proteome</keyword>
<dbReference type="InterPro" id="IPR036612">
    <property type="entry name" value="KH_dom_type_1_sf"/>
</dbReference>
<dbReference type="Gene3D" id="3.30.1370.10">
    <property type="entry name" value="K Homology domain, type 1"/>
    <property type="match status" value="3"/>
</dbReference>
<evidence type="ECO:0000256" key="1">
    <source>
        <dbReference type="PROSITE-ProRule" id="PRU00117"/>
    </source>
</evidence>
<comment type="caution">
    <text evidence="3">The sequence shown here is derived from an EMBL/GenBank/DDBJ whole genome shotgun (WGS) entry which is preliminary data.</text>
</comment>
<dbReference type="OrthoDB" id="9995375at2759"/>
<dbReference type="SMART" id="SM00322">
    <property type="entry name" value="KH"/>
    <property type="match status" value="2"/>
</dbReference>
<evidence type="ECO:0000259" key="2">
    <source>
        <dbReference type="SMART" id="SM00322"/>
    </source>
</evidence>
<name>A0A8X6TL54_NEPPI</name>
<feature type="domain" description="K Homology" evidence="2">
    <location>
        <begin position="79"/>
        <end position="178"/>
    </location>
</feature>
<protein>
    <submittedName>
        <fullName evidence="3">Vigilin</fullName>
    </submittedName>
</protein>
<dbReference type="EMBL" id="BMAW01105546">
    <property type="protein sequence ID" value="GFT19714.1"/>
    <property type="molecule type" value="Genomic_DNA"/>
</dbReference>
<dbReference type="PROSITE" id="PS50084">
    <property type="entry name" value="KH_TYPE_1"/>
    <property type="match status" value="2"/>
</dbReference>
<dbReference type="AlphaFoldDB" id="A0A8X6TL54"/>
<keyword evidence="1" id="KW-0694">RNA-binding</keyword>
<dbReference type="GO" id="GO:0010468">
    <property type="term" value="P:regulation of gene expression"/>
    <property type="evidence" value="ECO:0007669"/>
    <property type="project" value="UniProtKB-ARBA"/>
</dbReference>
<gene>
    <name evidence="3" type="primary">Hdlbp_1</name>
    <name evidence="3" type="ORF">NPIL_190561</name>
</gene>